<dbReference type="Proteomes" id="UP000199438">
    <property type="component" value="Unassembled WGS sequence"/>
</dbReference>
<dbReference type="InterPro" id="IPR028098">
    <property type="entry name" value="Glyco_trans_4-like_N"/>
</dbReference>
<dbReference type="PANTHER" id="PTHR46401">
    <property type="entry name" value="GLYCOSYLTRANSFERASE WBBK-RELATED"/>
    <property type="match status" value="1"/>
</dbReference>
<dbReference type="SUPFAM" id="SSF53756">
    <property type="entry name" value="UDP-Glycosyltransferase/glycogen phosphorylase"/>
    <property type="match status" value="1"/>
</dbReference>
<dbReference type="GO" id="GO:0009103">
    <property type="term" value="P:lipopolysaccharide biosynthetic process"/>
    <property type="evidence" value="ECO:0007669"/>
    <property type="project" value="TreeGrafter"/>
</dbReference>
<feature type="domain" description="Glycosyl transferase family 1" evidence="2">
    <location>
        <begin position="189"/>
        <end position="314"/>
    </location>
</feature>
<keyword evidence="5" id="KW-1185">Reference proteome</keyword>
<dbReference type="OrthoDB" id="798298at2"/>
<dbReference type="EMBL" id="FOKV01000006">
    <property type="protein sequence ID" value="SFC63385.1"/>
    <property type="molecule type" value="Genomic_DNA"/>
</dbReference>
<keyword evidence="1 4" id="KW-0808">Transferase</keyword>
<dbReference type="AlphaFoldDB" id="A0A1I1KS00"/>
<evidence type="ECO:0000313" key="5">
    <source>
        <dbReference type="Proteomes" id="UP000199438"/>
    </source>
</evidence>
<reference evidence="5" key="1">
    <citation type="submission" date="2016-10" db="EMBL/GenBank/DDBJ databases">
        <authorList>
            <person name="Varghese N."/>
            <person name="Submissions S."/>
        </authorList>
    </citation>
    <scope>NUCLEOTIDE SEQUENCE [LARGE SCALE GENOMIC DNA]</scope>
    <source>
        <strain evidence="5">DSM 24499</strain>
    </source>
</reference>
<dbReference type="GO" id="GO:0016757">
    <property type="term" value="F:glycosyltransferase activity"/>
    <property type="evidence" value="ECO:0007669"/>
    <property type="project" value="InterPro"/>
</dbReference>
<evidence type="ECO:0000313" key="4">
    <source>
        <dbReference type="EMBL" id="SFC63385.1"/>
    </source>
</evidence>
<organism evidence="4 5">
    <name type="scientific">Zunongwangia mangrovi</name>
    <dbReference type="NCBI Taxonomy" id="1334022"/>
    <lineage>
        <taxon>Bacteria</taxon>
        <taxon>Pseudomonadati</taxon>
        <taxon>Bacteroidota</taxon>
        <taxon>Flavobacteriia</taxon>
        <taxon>Flavobacteriales</taxon>
        <taxon>Flavobacteriaceae</taxon>
        <taxon>Zunongwangia</taxon>
    </lineage>
</organism>
<name>A0A1I1KS00_9FLAO</name>
<gene>
    <name evidence="4" type="ORF">SAMN04487907_106129</name>
</gene>
<dbReference type="RefSeq" id="WP_092543523.1">
    <property type="nucleotide sequence ID" value="NZ_FOKV01000006.1"/>
</dbReference>
<evidence type="ECO:0000259" key="2">
    <source>
        <dbReference type="Pfam" id="PF00534"/>
    </source>
</evidence>
<dbReference type="PANTHER" id="PTHR46401:SF2">
    <property type="entry name" value="GLYCOSYLTRANSFERASE WBBK-RELATED"/>
    <property type="match status" value="1"/>
</dbReference>
<dbReference type="STRING" id="1334022.SAMN04487907_106129"/>
<dbReference type="Gene3D" id="3.40.50.2000">
    <property type="entry name" value="Glycogen Phosphorylase B"/>
    <property type="match status" value="2"/>
</dbReference>
<feature type="domain" description="Glycosyltransferase subfamily 4-like N-terminal" evidence="3">
    <location>
        <begin position="19"/>
        <end position="174"/>
    </location>
</feature>
<evidence type="ECO:0000256" key="1">
    <source>
        <dbReference type="ARBA" id="ARBA00022679"/>
    </source>
</evidence>
<evidence type="ECO:0000259" key="3">
    <source>
        <dbReference type="Pfam" id="PF13439"/>
    </source>
</evidence>
<dbReference type="InterPro" id="IPR001296">
    <property type="entry name" value="Glyco_trans_1"/>
</dbReference>
<accession>A0A1I1KS00</accession>
<proteinExistence type="predicted"/>
<protein>
    <submittedName>
        <fullName evidence="4">Glycosyltransferase involved in cell wall bisynthesis</fullName>
    </submittedName>
</protein>
<sequence length="400" mass="45426">MKIIFYTHPSFLGHKSMPRFTNMLAKGMAIRGHEVEVWSPSGVFARLSKSSSLIKYLGYIDQLLIFPFQAKLKLKRKDEALHVLTDHALGPWMSFIKKRKHVVHCHDFIAQKAAVNKIEDLKIGSLGRYYQNLIKKGYSKAHNFISVSETTRKDLHLFKPETLKNSQVVYNGLNQNFKPSESITSLRRQLEQKLNISLSNGFLFHIGNNEWYKNRTGVINLYDYWRNSNKHSKPLIMVGPKPTKDLIALKEASGFSRDILFLDNIADDLVKDLYSAATLLIFPSYTEGFGWPIAEAMASGCPVITTAEAPMTEVGGKAAFYIPKRPYKQSEQNEWLKVGAKEIEKVVSLSLEERKNVISSGIHNSKRFDSKQALDSIENIYKSCHSKNYENPSCSRSNGS</sequence>
<dbReference type="Pfam" id="PF00534">
    <property type="entry name" value="Glycos_transf_1"/>
    <property type="match status" value="1"/>
</dbReference>
<dbReference type="Pfam" id="PF13439">
    <property type="entry name" value="Glyco_transf_4"/>
    <property type="match status" value="1"/>
</dbReference>